<protein>
    <submittedName>
        <fullName evidence="3">NAD-dependent epimerase</fullName>
    </submittedName>
</protein>
<organism evidence="3 4">
    <name type="scientific">Desulfovibrio subterraneus</name>
    <dbReference type="NCBI Taxonomy" id="2718620"/>
    <lineage>
        <taxon>Bacteria</taxon>
        <taxon>Pseudomonadati</taxon>
        <taxon>Thermodesulfobacteriota</taxon>
        <taxon>Desulfovibrionia</taxon>
        <taxon>Desulfovibrionales</taxon>
        <taxon>Desulfovibrionaceae</taxon>
        <taxon>Desulfovibrio</taxon>
    </lineage>
</organism>
<evidence type="ECO:0000313" key="4">
    <source>
        <dbReference type="Proteomes" id="UP000503840"/>
    </source>
</evidence>
<dbReference type="RefSeq" id="WP_174404237.1">
    <property type="nucleotide sequence ID" value="NZ_BLVO01000012.1"/>
</dbReference>
<evidence type="ECO:0000259" key="2">
    <source>
        <dbReference type="Pfam" id="PF01370"/>
    </source>
</evidence>
<evidence type="ECO:0000313" key="3">
    <source>
        <dbReference type="EMBL" id="GFM32536.1"/>
    </source>
</evidence>
<reference evidence="3 4" key="1">
    <citation type="submission" date="2020-05" db="EMBL/GenBank/DDBJ databases">
        <title>Draft genome sequence of Desulfovibrio sp. strain HN2T.</title>
        <authorList>
            <person name="Ueno A."/>
            <person name="Tamazawa S."/>
            <person name="Tamamura S."/>
            <person name="Murakami T."/>
            <person name="Kiyama T."/>
            <person name="Inomata H."/>
            <person name="Amano Y."/>
            <person name="Miyakawa K."/>
            <person name="Tamaki H."/>
            <person name="Naganuma T."/>
            <person name="Kaneko K."/>
        </authorList>
    </citation>
    <scope>NUCLEOTIDE SEQUENCE [LARGE SCALE GENOMIC DNA]</scope>
    <source>
        <strain evidence="3 4">HN2</strain>
    </source>
</reference>
<feature type="domain" description="NAD-dependent epimerase/dehydratase" evidence="2">
    <location>
        <begin position="9"/>
        <end position="262"/>
    </location>
</feature>
<dbReference type="InterPro" id="IPR001509">
    <property type="entry name" value="Epimerase_deHydtase"/>
</dbReference>
<dbReference type="AlphaFoldDB" id="A0A7J0BFW4"/>
<dbReference type="SUPFAM" id="SSF51735">
    <property type="entry name" value="NAD(P)-binding Rossmann-fold domains"/>
    <property type="match status" value="1"/>
</dbReference>
<proteinExistence type="inferred from homology"/>
<dbReference type="Gene3D" id="3.40.50.720">
    <property type="entry name" value="NAD(P)-binding Rossmann-like Domain"/>
    <property type="match status" value="1"/>
</dbReference>
<comment type="similarity">
    <text evidence="1">Belongs to the NAD(P)-dependent epimerase/dehydratase family.</text>
</comment>
<gene>
    <name evidence="3" type="ORF">DSM101010T_09010</name>
</gene>
<dbReference type="Proteomes" id="UP000503840">
    <property type="component" value="Unassembled WGS sequence"/>
</dbReference>
<dbReference type="Pfam" id="PF01370">
    <property type="entry name" value="Epimerase"/>
    <property type="match status" value="1"/>
</dbReference>
<dbReference type="InterPro" id="IPR036291">
    <property type="entry name" value="NAD(P)-bd_dom_sf"/>
</dbReference>
<accession>A0A7J0BFW4</accession>
<sequence length="348" mass="38904">MNQIKGRRILLIGGCGFIGHNMALRLKELGAEVSVIDGLSINNVLAFSSMEHDVVNRELYLHFLNQRQEMLRRAGIQVLIQDARDYHALSRLVALVNPQVVVHLAAVSHANKSNKDPYSTFDHSFRTLENALDACRKTVEHFIYFSSSLVYGHFEGGMVSEDSHCEPLGIYGALKFGGEKLVIAYNQAFGMDYTIIRPSALYGPRCVSRRVGQVFIENALRGTEISIQGDGSDKLDFTCIDDLVAGMTRVIESPNARNEVFNMTYGAACSLKTMADLIEEHFPGVQAKYVPKDKLMPDRGTLCMDKAKKLLDFTPSWPLERGFPEYIKWYKSLPAELFSTGSKSVMYG</sequence>
<evidence type="ECO:0000256" key="1">
    <source>
        <dbReference type="ARBA" id="ARBA00007637"/>
    </source>
</evidence>
<comment type="caution">
    <text evidence="3">The sequence shown here is derived from an EMBL/GenBank/DDBJ whole genome shotgun (WGS) entry which is preliminary data.</text>
</comment>
<dbReference type="EMBL" id="BLVO01000012">
    <property type="protein sequence ID" value="GFM32536.1"/>
    <property type="molecule type" value="Genomic_DNA"/>
</dbReference>
<name>A0A7J0BFW4_9BACT</name>
<keyword evidence="4" id="KW-1185">Reference proteome</keyword>
<dbReference type="PANTHER" id="PTHR43000">
    <property type="entry name" value="DTDP-D-GLUCOSE 4,6-DEHYDRATASE-RELATED"/>
    <property type="match status" value="1"/>
</dbReference>